<dbReference type="InterPro" id="IPR043138">
    <property type="entry name" value="GGT_lsub"/>
</dbReference>
<evidence type="ECO:0000256" key="11">
    <source>
        <dbReference type="RuleBase" id="RU368036"/>
    </source>
</evidence>
<name>A0A6I4U945_9SPHN</name>
<feature type="binding site" evidence="10">
    <location>
        <position position="472"/>
    </location>
    <ligand>
        <name>L-glutamate</name>
        <dbReference type="ChEBI" id="CHEBI:29985"/>
    </ligand>
</feature>
<dbReference type="GO" id="GO:0036374">
    <property type="term" value="F:glutathione hydrolase activity"/>
    <property type="evidence" value="ECO:0007669"/>
    <property type="project" value="UniProtKB-UniRule"/>
</dbReference>
<dbReference type="SUPFAM" id="SSF56235">
    <property type="entry name" value="N-terminal nucleophile aminohydrolases (Ntn hydrolases)"/>
    <property type="match status" value="1"/>
</dbReference>
<dbReference type="AlphaFoldDB" id="A0A6I4U945"/>
<feature type="chain" id="PRO_5026144242" description="Glutathione hydrolase proenzyme" evidence="12">
    <location>
        <begin position="24"/>
        <end position="570"/>
    </location>
</feature>
<comment type="subunit">
    <text evidence="11">This enzyme consists of two polypeptide chains, which are synthesized in precursor form from a single polypeptide.</text>
</comment>
<reference evidence="13 14" key="1">
    <citation type="submission" date="2019-12" db="EMBL/GenBank/DDBJ databases">
        <title>Genomic-based taxomic classification of the family Erythrobacteraceae.</title>
        <authorList>
            <person name="Xu L."/>
        </authorList>
    </citation>
    <scope>NUCLEOTIDE SEQUENCE [LARGE SCALE GENOMIC DNA]</scope>
    <source>
        <strain evidence="13 14">LMG 29519</strain>
    </source>
</reference>
<dbReference type="InterPro" id="IPR000101">
    <property type="entry name" value="GGT_peptidase"/>
</dbReference>
<evidence type="ECO:0000256" key="3">
    <source>
        <dbReference type="ARBA" id="ARBA00009381"/>
    </source>
</evidence>
<keyword evidence="14" id="KW-1185">Reference proteome</keyword>
<dbReference type="Pfam" id="PF01019">
    <property type="entry name" value="G_glu_transpept"/>
    <property type="match status" value="1"/>
</dbReference>
<evidence type="ECO:0000256" key="1">
    <source>
        <dbReference type="ARBA" id="ARBA00001049"/>
    </source>
</evidence>
<protein>
    <recommendedName>
        <fullName evidence="11">Glutathione hydrolase proenzyme</fullName>
        <ecNumber evidence="11">2.3.2.2</ecNumber>
        <ecNumber evidence="11">3.4.19.13</ecNumber>
    </recommendedName>
    <component>
        <recommendedName>
            <fullName evidence="11">Glutathione hydrolase large chain</fullName>
        </recommendedName>
    </component>
    <component>
        <recommendedName>
            <fullName evidence="11">Glutathione hydrolase small chain</fullName>
        </recommendedName>
    </component>
</protein>
<dbReference type="UniPathway" id="UPA00204"/>
<keyword evidence="6 11" id="KW-0865">Zymogen</keyword>
<comment type="catalytic activity">
    <reaction evidence="8 11">
        <text>an N-terminal (5-L-glutamyl)-[peptide] + an alpha-amino acid = 5-L-glutamyl amino acid + an N-terminal L-alpha-aminoacyl-[peptide]</text>
        <dbReference type="Rhea" id="RHEA:23904"/>
        <dbReference type="Rhea" id="RHEA-COMP:9780"/>
        <dbReference type="Rhea" id="RHEA-COMP:9795"/>
        <dbReference type="ChEBI" id="CHEBI:77644"/>
        <dbReference type="ChEBI" id="CHEBI:78597"/>
        <dbReference type="ChEBI" id="CHEBI:78599"/>
        <dbReference type="ChEBI" id="CHEBI:78608"/>
        <dbReference type="EC" id="2.3.2.2"/>
    </reaction>
</comment>
<organism evidence="13 14">
    <name type="scientific">Alteriqipengyuania halimionae</name>
    <dbReference type="NCBI Taxonomy" id="1926630"/>
    <lineage>
        <taxon>Bacteria</taxon>
        <taxon>Pseudomonadati</taxon>
        <taxon>Pseudomonadota</taxon>
        <taxon>Alphaproteobacteria</taxon>
        <taxon>Sphingomonadales</taxon>
        <taxon>Erythrobacteraceae</taxon>
        <taxon>Alteriqipengyuania</taxon>
    </lineage>
</organism>
<proteinExistence type="inferred from homology"/>
<dbReference type="Proteomes" id="UP000429229">
    <property type="component" value="Unassembled WGS sequence"/>
</dbReference>
<evidence type="ECO:0000256" key="4">
    <source>
        <dbReference type="ARBA" id="ARBA00022679"/>
    </source>
</evidence>
<dbReference type="GO" id="GO:0103068">
    <property type="term" value="F:leukotriene C4 gamma-glutamyl transferase activity"/>
    <property type="evidence" value="ECO:0007669"/>
    <property type="project" value="UniProtKB-EC"/>
</dbReference>
<dbReference type="EMBL" id="WTYR01000001">
    <property type="protein sequence ID" value="MXP10807.1"/>
    <property type="molecule type" value="Genomic_DNA"/>
</dbReference>
<accession>A0A6I4U945</accession>
<keyword evidence="12" id="KW-0732">Signal</keyword>
<gene>
    <name evidence="13" type="primary">ggt</name>
    <name evidence="13" type="ORF">GRI68_11520</name>
</gene>
<dbReference type="PRINTS" id="PR01210">
    <property type="entry name" value="GGTRANSPTASE"/>
</dbReference>
<dbReference type="RefSeq" id="WP_160617372.1">
    <property type="nucleotide sequence ID" value="NZ_WTYR01000001.1"/>
</dbReference>
<comment type="similarity">
    <text evidence="3 11">Belongs to the gamma-glutamyltransferase family.</text>
</comment>
<feature type="signal peptide" evidence="12">
    <location>
        <begin position="1"/>
        <end position="23"/>
    </location>
</feature>
<dbReference type="OrthoDB" id="9781342at2"/>
<dbReference type="EC" id="3.4.19.13" evidence="11"/>
<dbReference type="PANTHER" id="PTHR43199">
    <property type="entry name" value="GLUTATHIONE HYDROLASE"/>
    <property type="match status" value="1"/>
</dbReference>
<dbReference type="NCBIfam" id="TIGR00066">
    <property type="entry name" value="g_glut_trans"/>
    <property type="match status" value="1"/>
</dbReference>
<dbReference type="InterPro" id="IPR029055">
    <property type="entry name" value="Ntn_hydrolases_N"/>
</dbReference>
<comment type="PTM">
    <text evidence="11">Cleaved by autocatalysis into a large and a small subunit.</text>
</comment>
<dbReference type="PROSITE" id="PS51257">
    <property type="entry name" value="PROKAR_LIPOPROTEIN"/>
    <property type="match status" value="1"/>
</dbReference>
<keyword evidence="11" id="KW-0317">Glutathione biosynthesis</keyword>
<evidence type="ECO:0000256" key="7">
    <source>
        <dbReference type="ARBA" id="ARBA00023315"/>
    </source>
</evidence>
<evidence type="ECO:0000256" key="5">
    <source>
        <dbReference type="ARBA" id="ARBA00022801"/>
    </source>
</evidence>
<comment type="pathway">
    <text evidence="11">Sulfur metabolism; glutathione metabolism.</text>
</comment>
<comment type="catalytic activity">
    <reaction evidence="1 11">
        <text>an S-substituted glutathione + H2O = an S-substituted L-cysteinylglycine + L-glutamate</text>
        <dbReference type="Rhea" id="RHEA:59468"/>
        <dbReference type="ChEBI" id="CHEBI:15377"/>
        <dbReference type="ChEBI" id="CHEBI:29985"/>
        <dbReference type="ChEBI" id="CHEBI:90779"/>
        <dbReference type="ChEBI" id="CHEBI:143103"/>
        <dbReference type="EC" id="3.4.19.13"/>
    </reaction>
</comment>
<evidence type="ECO:0000313" key="14">
    <source>
        <dbReference type="Proteomes" id="UP000429229"/>
    </source>
</evidence>
<evidence type="ECO:0000256" key="8">
    <source>
        <dbReference type="ARBA" id="ARBA00047417"/>
    </source>
</evidence>
<evidence type="ECO:0000256" key="10">
    <source>
        <dbReference type="PIRSR" id="PIRSR600101-2"/>
    </source>
</evidence>
<comment type="catalytic activity">
    <reaction evidence="2 11">
        <text>glutathione + H2O = L-cysteinylglycine + L-glutamate</text>
        <dbReference type="Rhea" id="RHEA:28807"/>
        <dbReference type="ChEBI" id="CHEBI:15377"/>
        <dbReference type="ChEBI" id="CHEBI:29985"/>
        <dbReference type="ChEBI" id="CHEBI:57925"/>
        <dbReference type="ChEBI" id="CHEBI:61694"/>
        <dbReference type="EC" id="3.4.19.13"/>
    </reaction>
</comment>
<keyword evidence="4 11" id="KW-0808">Transferase</keyword>
<sequence length="570" mass="59765">MYKRFLTAFAPLALTACATLPSAAPTTSTEIGTVASADPRAAEAGMEMLRQGGNATDAAIATMLALTVVEPQSSGIGGGGFMLRGGPDGSVESFDGRETAPAAADGEWFFDANGQPQTYRDVVLTGLSVGVPGNVALAKLAHDKYGALPWATLFAPAIRLAADGFLMNARLHGSLEGNIARAGSDPLMRAIFYTEAGDPRPVGTRIVRPELAASLRDLAARGPEAMYGPQEAAALAAKIASATPGDAKMSEADVTGYEAKLRAPVCGMYRGYRICGMGPPSSGGIAVLAMIGQLERFDIAALGPRNPEFWHLFLESQKLAYADRELYTGDSDFVDVPVAGLIAPDYLARRSALIDPSKAQTFEPGIPAGAPQALTDGDEPVEHGTTHFVAIDRDGTMISYTSTVEGGFGSGLQFGGYYLNNELTDFSMVPEKDGKRVANRVEGGKRPRSSMAPTLVWDPEGRPFLMIGAAGGSTIPVQVARSIIGVIDFGMGIEEALALPLAMDFGSAVVVEQGSWLEDAITALEALGHENVRPASPPFRAVGAIRTQEGWIGRYDPRLDGVLDPSQKGA</sequence>
<dbReference type="EC" id="2.3.2.2" evidence="11"/>
<keyword evidence="7 11" id="KW-0012">Acyltransferase</keyword>
<dbReference type="GO" id="GO:0006750">
    <property type="term" value="P:glutathione biosynthetic process"/>
    <property type="evidence" value="ECO:0007669"/>
    <property type="project" value="UniProtKB-KW"/>
</dbReference>
<dbReference type="InterPro" id="IPR043137">
    <property type="entry name" value="GGT_ssub_C"/>
</dbReference>
<evidence type="ECO:0000256" key="2">
    <source>
        <dbReference type="ARBA" id="ARBA00001089"/>
    </source>
</evidence>
<evidence type="ECO:0000256" key="6">
    <source>
        <dbReference type="ARBA" id="ARBA00023145"/>
    </source>
</evidence>
<feature type="binding site" evidence="10">
    <location>
        <position position="97"/>
    </location>
    <ligand>
        <name>L-glutamate</name>
        <dbReference type="ChEBI" id="CHEBI:29985"/>
    </ligand>
</feature>
<feature type="binding site" evidence="10">
    <location>
        <position position="425"/>
    </location>
    <ligand>
        <name>L-glutamate</name>
        <dbReference type="ChEBI" id="CHEBI:29985"/>
    </ligand>
</feature>
<dbReference type="PANTHER" id="PTHR43199:SF1">
    <property type="entry name" value="GLUTATHIONE HYDROLASE PROENZYME"/>
    <property type="match status" value="1"/>
</dbReference>
<evidence type="ECO:0000256" key="12">
    <source>
        <dbReference type="SAM" id="SignalP"/>
    </source>
</evidence>
<evidence type="ECO:0000313" key="13">
    <source>
        <dbReference type="EMBL" id="MXP10807.1"/>
    </source>
</evidence>
<dbReference type="InterPro" id="IPR051792">
    <property type="entry name" value="GGT_bact"/>
</dbReference>
<dbReference type="Gene3D" id="1.10.246.130">
    <property type="match status" value="1"/>
</dbReference>
<keyword evidence="5 11" id="KW-0378">Hydrolase</keyword>
<dbReference type="GO" id="GO:0006751">
    <property type="term" value="P:glutathione catabolic process"/>
    <property type="evidence" value="ECO:0007669"/>
    <property type="project" value="UniProtKB-UniRule"/>
</dbReference>
<feature type="binding site" evidence="10">
    <location>
        <begin position="449"/>
        <end position="450"/>
    </location>
    <ligand>
        <name>L-glutamate</name>
        <dbReference type="ChEBI" id="CHEBI:29985"/>
    </ligand>
</feature>
<comment type="caution">
    <text evidence="13">The sequence shown here is derived from an EMBL/GenBank/DDBJ whole genome shotgun (WGS) entry which is preliminary data.</text>
</comment>
<dbReference type="Gene3D" id="3.60.20.40">
    <property type="match status" value="1"/>
</dbReference>
<feature type="active site" description="Nucleophile" evidence="9">
    <location>
        <position position="385"/>
    </location>
</feature>
<evidence type="ECO:0000256" key="9">
    <source>
        <dbReference type="PIRSR" id="PIRSR600101-1"/>
    </source>
</evidence>